<evidence type="ECO:0000256" key="3">
    <source>
        <dbReference type="ARBA" id="ARBA00022676"/>
    </source>
</evidence>
<dbReference type="EC" id="2.4.1.227" evidence="10"/>
<keyword evidence="2 10" id="KW-0132">Cell division</keyword>
<name>A0A975IF27_9SPIR</name>
<keyword evidence="5 10" id="KW-0133">Cell shape</keyword>
<comment type="caution">
    <text evidence="10">Lacks conserved residue(s) required for the propagation of feature annotation.</text>
</comment>
<dbReference type="InterPro" id="IPR006009">
    <property type="entry name" value="GlcNAc_MurG"/>
</dbReference>
<dbReference type="AlphaFoldDB" id="A0A975IF27"/>
<dbReference type="GO" id="GO:0051301">
    <property type="term" value="P:cell division"/>
    <property type="evidence" value="ECO:0007669"/>
    <property type="project" value="UniProtKB-KW"/>
</dbReference>
<proteinExistence type="inferred from homology"/>
<keyword evidence="1 10" id="KW-1003">Cell membrane</keyword>
<feature type="domain" description="Glycosyltransferase family 28 N-terminal" evidence="11">
    <location>
        <begin position="4"/>
        <end position="156"/>
    </location>
</feature>
<accession>A0A975IF27</accession>
<dbReference type="InterPro" id="IPR007235">
    <property type="entry name" value="Glyco_trans_28_C"/>
</dbReference>
<reference evidence="13 14" key="1">
    <citation type="journal article" date="2021" name="Microbiol. Resour. Announc.">
        <title>Complete Genome Sequences of Three Human Oral Treponema parvum Isolates.</title>
        <authorList>
            <person name="Zeng H."/>
            <person name="Watt R.M."/>
        </authorList>
    </citation>
    <scope>NUCLEOTIDE SEQUENCE [LARGE SCALE GENOMIC DNA]</scope>
    <source>
        <strain evidence="13 14">ATCC 700770</strain>
    </source>
</reference>
<dbReference type="EMBL" id="CP054142">
    <property type="protein sequence ID" value="QTQ13889.1"/>
    <property type="molecule type" value="Genomic_DNA"/>
</dbReference>
<evidence type="ECO:0000259" key="11">
    <source>
        <dbReference type="Pfam" id="PF03033"/>
    </source>
</evidence>
<dbReference type="KEGG" id="tpav:HRQ91_05145"/>
<sequence length="408" mass="45427">MYRVVFTGGGTGGHIYPGIAVADELKLLFEKKTPSEDLEIYWIGNRSGMDRMIVEKSMGPDGKCSITGFYGIPSGKFRRNFSFKNFIDVFKILGGLLASFFILLKLKPDLLFSKGGFVSVPPCICAGIQKIPVYTHECDFTPGLATRINSKSAFRVLLSYTETKRFFSVKAQNKLIVTGNPVRPSFFQADKNRGLDFLGLAQKDLDRPLLLVLGGSSGSKQINDLVAENLLWLTERFIVIHQTGRQLERQIRSVFEPSVDECPSNRTDLAEMHGKCYKPYEFIYTQMPDVIACSDIVLCRAGSNSLWECAVLKKPMVLIPLCGKATRGDQVENASYFEKNGAALTLVGDKADSDHLKKALTIMEDKEKRNSFSAACEKRIAQERPAAFIASLLYNKLINNDIKGKKNV</sequence>
<evidence type="ECO:0000313" key="13">
    <source>
        <dbReference type="EMBL" id="QTQ13889.1"/>
    </source>
</evidence>
<dbReference type="Proteomes" id="UP000671908">
    <property type="component" value="Chromosome"/>
</dbReference>
<dbReference type="SUPFAM" id="SSF53756">
    <property type="entry name" value="UDP-Glycosyltransferase/glycogen phosphorylase"/>
    <property type="match status" value="1"/>
</dbReference>
<evidence type="ECO:0000256" key="5">
    <source>
        <dbReference type="ARBA" id="ARBA00022960"/>
    </source>
</evidence>
<keyword evidence="3 10" id="KW-0328">Glycosyltransferase</keyword>
<keyword evidence="8 10" id="KW-0131">Cell cycle</keyword>
<keyword evidence="14" id="KW-1185">Reference proteome</keyword>
<feature type="binding site" evidence="10">
    <location>
        <position position="183"/>
    </location>
    <ligand>
        <name>UDP-N-acetyl-alpha-D-glucosamine</name>
        <dbReference type="ChEBI" id="CHEBI:57705"/>
    </ligand>
</feature>
<evidence type="ECO:0000256" key="9">
    <source>
        <dbReference type="ARBA" id="ARBA00023316"/>
    </source>
</evidence>
<protein>
    <recommendedName>
        <fullName evidence="10">UDP-N-acetylglucosamine--N-acetylmuramyl-(pentapeptide) pyrophosphoryl-undecaprenol N-acetylglucosamine transferase</fullName>
        <ecNumber evidence="10">2.4.1.227</ecNumber>
    </recommendedName>
    <alternativeName>
        <fullName evidence="10">Undecaprenyl-PP-MurNAc-pentapeptide-UDPGlcNAc GlcNAc transferase</fullName>
    </alternativeName>
</protein>
<evidence type="ECO:0000256" key="2">
    <source>
        <dbReference type="ARBA" id="ARBA00022618"/>
    </source>
</evidence>
<evidence type="ECO:0000256" key="7">
    <source>
        <dbReference type="ARBA" id="ARBA00023136"/>
    </source>
</evidence>
<comment type="pathway">
    <text evidence="10">Cell wall biogenesis; peptidoglycan biosynthesis.</text>
</comment>
<evidence type="ECO:0000256" key="6">
    <source>
        <dbReference type="ARBA" id="ARBA00022984"/>
    </source>
</evidence>
<comment type="catalytic activity">
    <reaction evidence="10">
        <text>di-trans,octa-cis-undecaprenyl diphospho-N-acetyl-alpha-D-muramoyl-L-alanyl-D-glutamyl-meso-2,6-diaminopimeloyl-D-alanyl-D-alanine + UDP-N-acetyl-alpha-D-glucosamine = di-trans,octa-cis-undecaprenyl diphospho-[N-acetyl-alpha-D-glucosaminyl-(1-&gt;4)]-N-acetyl-alpha-D-muramoyl-L-alanyl-D-glutamyl-meso-2,6-diaminopimeloyl-D-alanyl-D-alanine + UDP + H(+)</text>
        <dbReference type="Rhea" id="RHEA:31227"/>
        <dbReference type="ChEBI" id="CHEBI:15378"/>
        <dbReference type="ChEBI" id="CHEBI:57705"/>
        <dbReference type="ChEBI" id="CHEBI:58223"/>
        <dbReference type="ChEBI" id="CHEBI:61387"/>
        <dbReference type="ChEBI" id="CHEBI:61388"/>
        <dbReference type="EC" id="2.4.1.227"/>
    </reaction>
</comment>
<dbReference type="Pfam" id="PF03033">
    <property type="entry name" value="Glyco_transf_28"/>
    <property type="match status" value="1"/>
</dbReference>
<dbReference type="PANTHER" id="PTHR21015">
    <property type="entry name" value="UDP-N-ACETYLGLUCOSAMINE--N-ACETYLMURAMYL-(PENTAPEPTIDE) PYROPHOSPHORYL-UNDECAPRENOL N-ACETYLGLUCOSAMINE TRANSFERASE 1"/>
    <property type="match status" value="1"/>
</dbReference>
<keyword evidence="7 10" id="KW-0472">Membrane</keyword>
<feature type="domain" description="Glycosyl transferase family 28 C-terminal" evidence="12">
    <location>
        <begin position="210"/>
        <end position="375"/>
    </location>
</feature>
<dbReference type="Pfam" id="PF04101">
    <property type="entry name" value="Glyco_tran_28_C"/>
    <property type="match status" value="1"/>
</dbReference>
<keyword evidence="4 10" id="KW-0808">Transferase</keyword>
<dbReference type="GO" id="GO:0050511">
    <property type="term" value="F:undecaprenyldiphospho-muramoylpentapeptide beta-N-acetylglucosaminyltransferase activity"/>
    <property type="evidence" value="ECO:0007669"/>
    <property type="project" value="UniProtKB-UniRule"/>
</dbReference>
<comment type="similarity">
    <text evidence="10">Belongs to the glycosyltransferase 28 family. MurG subfamily.</text>
</comment>
<dbReference type="CDD" id="cd03785">
    <property type="entry name" value="GT28_MurG"/>
    <property type="match status" value="1"/>
</dbReference>
<dbReference type="RefSeq" id="WP_210120562.1">
    <property type="nucleotide sequence ID" value="NZ_CP054142.1"/>
</dbReference>
<keyword evidence="6 10" id="KW-0573">Peptidoglycan synthesis</keyword>
<dbReference type="GO" id="GO:0008360">
    <property type="term" value="P:regulation of cell shape"/>
    <property type="evidence" value="ECO:0007669"/>
    <property type="project" value="UniProtKB-KW"/>
</dbReference>
<dbReference type="Gene3D" id="3.40.50.2000">
    <property type="entry name" value="Glycogen Phosphorylase B"/>
    <property type="match status" value="2"/>
</dbReference>
<evidence type="ECO:0000313" key="14">
    <source>
        <dbReference type="Proteomes" id="UP000671908"/>
    </source>
</evidence>
<comment type="function">
    <text evidence="10">Cell wall formation. Catalyzes the transfer of a GlcNAc subunit on undecaprenyl-pyrophosphoryl-MurNAc-pentapeptide (lipid intermediate I) to form undecaprenyl-pyrophosphoryl-MurNAc-(pentapeptide)GlcNAc (lipid intermediate II).</text>
</comment>
<organism evidence="13 14">
    <name type="scientific">Treponema parvum</name>
    <dbReference type="NCBI Taxonomy" id="138851"/>
    <lineage>
        <taxon>Bacteria</taxon>
        <taxon>Pseudomonadati</taxon>
        <taxon>Spirochaetota</taxon>
        <taxon>Spirochaetia</taxon>
        <taxon>Spirochaetales</taxon>
        <taxon>Treponemataceae</taxon>
        <taxon>Treponema</taxon>
    </lineage>
</organism>
<gene>
    <name evidence="10" type="primary">murG</name>
    <name evidence="13" type="ORF">HRQ91_05145</name>
</gene>
<dbReference type="PANTHER" id="PTHR21015:SF27">
    <property type="entry name" value="UDP-N-ACETYLGLUCOSAMINE--N-ACETYLMURAMYL-(PENTAPEPTIDE) PYROPHOSPHORYL-UNDECAPRENOL N-ACETYLGLUCOSAMINE TRANSFERASE"/>
    <property type="match status" value="1"/>
</dbReference>
<evidence type="ECO:0000256" key="4">
    <source>
        <dbReference type="ARBA" id="ARBA00022679"/>
    </source>
</evidence>
<dbReference type="GO" id="GO:0005886">
    <property type="term" value="C:plasma membrane"/>
    <property type="evidence" value="ECO:0007669"/>
    <property type="project" value="UniProtKB-SubCell"/>
</dbReference>
<evidence type="ECO:0000256" key="1">
    <source>
        <dbReference type="ARBA" id="ARBA00022475"/>
    </source>
</evidence>
<dbReference type="InterPro" id="IPR004276">
    <property type="entry name" value="GlycoTrans_28_N"/>
</dbReference>
<keyword evidence="9 10" id="KW-0961">Cell wall biogenesis/degradation</keyword>
<evidence type="ECO:0000259" key="12">
    <source>
        <dbReference type="Pfam" id="PF04101"/>
    </source>
</evidence>
<feature type="binding site" evidence="10">
    <location>
        <begin position="11"/>
        <end position="13"/>
    </location>
    <ligand>
        <name>UDP-N-acetyl-alpha-D-glucosamine</name>
        <dbReference type="ChEBI" id="CHEBI:57705"/>
    </ligand>
</feature>
<dbReference type="GO" id="GO:0071555">
    <property type="term" value="P:cell wall organization"/>
    <property type="evidence" value="ECO:0007669"/>
    <property type="project" value="UniProtKB-KW"/>
</dbReference>
<comment type="subcellular location">
    <subcellularLocation>
        <location evidence="10">Cell membrane</location>
        <topology evidence="10">Peripheral membrane protein</topology>
        <orientation evidence="10">Cytoplasmic side</orientation>
    </subcellularLocation>
</comment>
<evidence type="ECO:0000256" key="8">
    <source>
        <dbReference type="ARBA" id="ARBA00023306"/>
    </source>
</evidence>
<dbReference type="HAMAP" id="MF_00033">
    <property type="entry name" value="MurG"/>
    <property type="match status" value="1"/>
</dbReference>
<dbReference type="GO" id="GO:0009252">
    <property type="term" value="P:peptidoglycan biosynthetic process"/>
    <property type="evidence" value="ECO:0007669"/>
    <property type="project" value="UniProtKB-UniRule"/>
</dbReference>
<evidence type="ECO:0000256" key="10">
    <source>
        <dbReference type="HAMAP-Rule" id="MF_00033"/>
    </source>
</evidence>
<feature type="binding site" evidence="10">
    <location>
        <position position="216"/>
    </location>
    <ligand>
        <name>UDP-N-acetyl-alpha-D-glucosamine</name>
        <dbReference type="ChEBI" id="CHEBI:57705"/>
    </ligand>
</feature>
<feature type="binding site" evidence="10">
    <location>
        <position position="330"/>
    </location>
    <ligand>
        <name>UDP-N-acetyl-alpha-D-glucosamine</name>
        <dbReference type="ChEBI" id="CHEBI:57705"/>
    </ligand>
</feature>
<dbReference type="GO" id="GO:0005975">
    <property type="term" value="P:carbohydrate metabolic process"/>
    <property type="evidence" value="ECO:0007669"/>
    <property type="project" value="InterPro"/>
</dbReference>